<evidence type="ECO:0000259" key="3">
    <source>
        <dbReference type="Pfam" id="PF03435"/>
    </source>
</evidence>
<proteinExistence type="inferred from homology"/>
<evidence type="ECO:0000256" key="2">
    <source>
        <dbReference type="SAM" id="MobiDB-lite"/>
    </source>
</evidence>
<evidence type="ECO:0000256" key="1">
    <source>
        <dbReference type="ARBA" id="ARBA00038048"/>
    </source>
</evidence>
<keyword evidence="5" id="KW-1185">Reference proteome</keyword>
<protein>
    <submittedName>
        <fullName evidence="4">Saccharopine dehydrogenase-like oxidoreductase</fullName>
    </submittedName>
</protein>
<dbReference type="Pfam" id="PF03435">
    <property type="entry name" value="Sacchrp_dh_NADP"/>
    <property type="match status" value="1"/>
</dbReference>
<dbReference type="InterPro" id="IPR051276">
    <property type="entry name" value="Saccharopine_DH-like_oxidrdct"/>
</dbReference>
<dbReference type="PANTHER" id="PTHR12286:SF5">
    <property type="entry name" value="SACCHAROPINE DEHYDROGENASE-LIKE OXIDOREDUCTASE"/>
    <property type="match status" value="1"/>
</dbReference>
<dbReference type="SUPFAM" id="SSF51735">
    <property type="entry name" value="NAD(P)-binding Rossmann-fold domains"/>
    <property type="match status" value="1"/>
</dbReference>
<dbReference type="EMBL" id="CP151504">
    <property type="protein sequence ID" value="WZN61816.1"/>
    <property type="molecule type" value="Genomic_DNA"/>
</dbReference>
<organism evidence="4 5">
    <name type="scientific">Chloropicon roscoffensis</name>
    <dbReference type="NCBI Taxonomy" id="1461544"/>
    <lineage>
        <taxon>Eukaryota</taxon>
        <taxon>Viridiplantae</taxon>
        <taxon>Chlorophyta</taxon>
        <taxon>Chloropicophyceae</taxon>
        <taxon>Chloropicales</taxon>
        <taxon>Chloropicaceae</taxon>
        <taxon>Chloropicon</taxon>
    </lineage>
</organism>
<dbReference type="GO" id="GO:0005811">
    <property type="term" value="C:lipid droplet"/>
    <property type="evidence" value="ECO:0007669"/>
    <property type="project" value="TreeGrafter"/>
</dbReference>
<evidence type="ECO:0000313" key="5">
    <source>
        <dbReference type="Proteomes" id="UP001472866"/>
    </source>
</evidence>
<name>A0AAX4P7L1_9CHLO</name>
<feature type="region of interest" description="Disordered" evidence="2">
    <location>
        <begin position="222"/>
        <end position="241"/>
    </location>
</feature>
<dbReference type="GO" id="GO:0005886">
    <property type="term" value="C:plasma membrane"/>
    <property type="evidence" value="ECO:0007669"/>
    <property type="project" value="TreeGrafter"/>
</dbReference>
<feature type="domain" description="Saccharopine dehydrogenase NADP binding" evidence="3">
    <location>
        <begin position="13"/>
        <end position="117"/>
    </location>
</feature>
<reference evidence="4 5" key="1">
    <citation type="submission" date="2024-03" db="EMBL/GenBank/DDBJ databases">
        <title>Complete genome sequence of the green alga Chloropicon roscoffensis RCC1871.</title>
        <authorList>
            <person name="Lemieux C."/>
            <person name="Pombert J.-F."/>
            <person name="Otis C."/>
            <person name="Turmel M."/>
        </authorList>
    </citation>
    <scope>NUCLEOTIDE SEQUENCE [LARGE SCALE GENOMIC DNA]</scope>
    <source>
        <strain evidence="4 5">RCC1871</strain>
    </source>
</reference>
<dbReference type="Gene3D" id="3.40.50.720">
    <property type="entry name" value="NAD(P)-binding Rossmann-like Domain"/>
    <property type="match status" value="1"/>
</dbReference>
<dbReference type="GO" id="GO:0005739">
    <property type="term" value="C:mitochondrion"/>
    <property type="evidence" value="ECO:0007669"/>
    <property type="project" value="TreeGrafter"/>
</dbReference>
<accession>A0AAX4P7L1</accession>
<sequence>MGGRMKERELDLVVFGATGFTGTYILKQVLATAKPGLRVGAAGRNERKINAVLEKLGGNSSSVVTVVVCDVNDPQSLRAMASRTRLVINAVGPYRHYGEQVVKACVEESTHHLDICGEPEFIEKTELSFGGKNGLAAKNECFVVSAVGFDSVPCDLGVIHNQQCSVERGMVPCSVESFLSVKSGGAGMVAHYATWEALVLGFASAGKLRGIRRDLRAREEAEASGAAGATQMPAGPRPKRVQGASYDERVAAYALPFLGSDASVARRSQRALASRGKVSGEKFHPVHHSALFTVQSKYTVGLFALFGGLLKQLVKSSWGRSLLLRYPSWFSWGMFTHEGPTEEQMKETSFEFIFHGKSFSSQSLASSEGAAPDRIVQTRIKGPEPGYAACSIFVVEAAFVVLDDEIKECDFGVRTTGELLAGTTYLDRLRSRGIVIDEVVQES</sequence>
<dbReference type="InterPro" id="IPR036291">
    <property type="entry name" value="NAD(P)-bd_dom_sf"/>
</dbReference>
<dbReference type="PANTHER" id="PTHR12286">
    <property type="entry name" value="SACCHAROPINE DEHYDROGENASE-LIKE OXIDOREDUCTASE"/>
    <property type="match status" value="1"/>
</dbReference>
<dbReference type="Proteomes" id="UP001472866">
    <property type="component" value="Chromosome 04"/>
</dbReference>
<gene>
    <name evidence="4" type="ORF">HKI87_04g33510</name>
</gene>
<evidence type="ECO:0000313" key="4">
    <source>
        <dbReference type="EMBL" id="WZN61816.1"/>
    </source>
</evidence>
<dbReference type="AlphaFoldDB" id="A0AAX4P7L1"/>
<dbReference type="GO" id="GO:0009247">
    <property type="term" value="P:glycolipid biosynthetic process"/>
    <property type="evidence" value="ECO:0007669"/>
    <property type="project" value="TreeGrafter"/>
</dbReference>
<comment type="similarity">
    <text evidence="1">Belongs to the saccharopine dehydrogenase family.</text>
</comment>
<dbReference type="InterPro" id="IPR005097">
    <property type="entry name" value="Sacchrp_dh_NADP-bd"/>
</dbReference>